<reference evidence="2" key="1">
    <citation type="submission" date="2020-11" db="EMBL/GenBank/DDBJ databases">
        <authorList>
            <person name="Tran Van P."/>
        </authorList>
    </citation>
    <scope>NUCLEOTIDE SEQUENCE</scope>
</reference>
<dbReference type="Pfam" id="PF24102">
    <property type="entry name" value="FLAD1_M"/>
    <property type="match status" value="1"/>
</dbReference>
<dbReference type="AlphaFoldDB" id="A0A7R8VRQ3"/>
<protein>
    <recommendedName>
        <fullName evidence="1">FAD synthase middle domain-containing protein</fullName>
    </recommendedName>
</protein>
<gene>
    <name evidence="2" type="ORF">TDIB3V08_LOCUS8158</name>
</gene>
<evidence type="ECO:0000259" key="1">
    <source>
        <dbReference type="Pfam" id="PF24102"/>
    </source>
</evidence>
<name>A0A7R8VRQ3_TIMDO</name>
<evidence type="ECO:0000313" key="2">
    <source>
        <dbReference type="EMBL" id="CAD7201969.1"/>
    </source>
</evidence>
<accession>A0A7R8VRQ3</accession>
<sequence length="66" mass="7952">MQFRLKQPQKKMGKLTLQDGYYKVRVTVESDSQEELYKAYNKLLSVLEQGKSIFFRNKNLSLWYSR</sequence>
<proteinExistence type="predicted"/>
<dbReference type="InterPro" id="IPR056596">
    <property type="entry name" value="FLAD1_M"/>
</dbReference>
<organism evidence="2">
    <name type="scientific">Timema douglasi</name>
    <name type="common">Walking stick</name>
    <dbReference type="NCBI Taxonomy" id="61478"/>
    <lineage>
        <taxon>Eukaryota</taxon>
        <taxon>Metazoa</taxon>
        <taxon>Ecdysozoa</taxon>
        <taxon>Arthropoda</taxon>
        <taxon>Hexapoda</taxon>
        <taxon>Insecta</taxon>
        <taxon>Pterygota</taxon>
        <taxon>Neoptera</taxon>
        <taxon>Polyneoptera</taxon>
        <taxon>Phasmatodea</taxon>
        <taxon>Timematodea</taxon>
        <taxon>Timematoidea</taxon>
        <taxon>Timematidae</taxon>
        <taxon>Timema</taxon>
    </lineage>
</organism>
<feature type="domain" description="FAD synthase middle" evidence="1">
    <location>
        <begin position="17"/>
        <end position="51"/>
    </location>
</feature>
<dbReference type="EMBL" id="OA568859">
    <property type="protein sequence ID" value="CAD7201969.1"/>
    <property type="molecule type" value="Genomic_DNA"/>
</dbReference>